<proteinExistence type="predicted"/>
<dbReference type="EMBL" id="JBIAZU010000003">
    <property type="protein sequence ID" value="MFF5291008.1"/>
    <property type="molecule type" value="Genomic_DNA"/>
</dbReference>
<gene>
    <name evidence="1" type="primary">eboE</name>
    <name evidence="1" type="ORF">ACFY35_16315</name>
</gene>
<comment type="caution">
    <text evidence="1">The sequence shown here is derived from an EMBL/GenBank/DDBJ whole genome shotgun (WGS) entry which is preliminary data.</text>
</comment>
<evidence type="ECO:0000313" key="2">
    <source>
        <dbReference type="Proteomes" id="UP001602245"/>
    </source>
</evidence>
<reference evidence="1 2" key="1">
    <citation type="submission" date="2024-10" db="EMBL/GenBank/DDBJ databases">
        <title>The Natural Products Discovery Center: Release of the First 8490 Sequenced Strains for Exploring Actinobacteria Biosynthetic Diversity.</title>
        <authorList>
            <person name="Kalkreuter E."/>
            <person name="Kautsar S.A."/>
            <person name="Yang D."/>
            <person name="Bader C.D."/>
            <person name="Teijaro C.N."/>
            <person name="Fluegel L."/>
            <person name="Davis C.M."/>
            <person name="Simpson J.R."/>
            <person name="Lauterbach L."/>
            <person name="Steele A.D."/>
            <person name="Gui C."/>
            <person name="Meng S."/>
            <person name="Li G."/>
            <person name="Viehrig K."/>
            <person name="Ye F."/>
            <person name="Su P."/>
            <person name="Kiefer A.F."/>
            <person name="Nichols A."/>
            <person name="Cepeda A.J."/>
            <person name="Yan W."/>
            <person name="Fan B."/>
            <person name="Jiang Y."/>
            <person name="Adhikari A."/>
            <person name="Zheng C.-J."/>
            <person name="Schuster L."/>
            <person name="Cowan T.M."/>
            <person name="Smanski M.J."/>
            <person name="Chevrette M.G."/>
            <person name="De Carvalho L.P.S."/>
            <person name="Shen B."/>
        </authorList>
    </citation>
    <scope>NUCLEOTIDE SEQUENCE [LARGE SCALE GENOMIC DNA]</scope>
    <source>
        <strain evidence="1 2">NPDC000087</strain>
    </source>
</reference>
<dbReference type="InterPro" id="IPR036237">
    <property type="entry name" value="Xyl_isomerase-like_sf"/>
</dbReference>
<dbReference type="Gene3D" id="3.20.20.150">
    <property type="entry name" value="Divalent-metal-dependent TIM barrel enzymes"/>
    <property type="match status" value="1"/>
</dbReference>
<dbReference type="SUPFAM" id="SSF51658">
    <property type="entry name" value="Xylose isomerase-like"/>
    <property type="match status" value="1"/>
</dbReference>
<dbReference type="RefSeq" id="WP_020515788.1">
    <property type="nucleotide sequence ID" value="NZ_JBIAZU010000003.1"/>
</dbReference>
<evidence type="ECO:0000313" key="1">
    <source>
        <dbReference type="EMBL" id="MFF5291008.1"/>
    </source>
</evidence>
<accession>A0ABW6WDD0</accession>
<dbReference type="Proteomes" id="UP001602245">
    <property type="component" value="Unassembled WGS sequence"/>
</dbReference>
<organism evidence="1 2">
    <name type="scientific">Paractinoplanes globisporus</name>
    <dbReference type="NCBI Taxonomy" id="113565"/>
    <lineage>
        <taxon>Bacteria</taxon>
        <taxon>Bacillati</taxon>
        <taxon>Actinomycetota</taxon>
        <taxon>Actinomycetes</taxon>
        <taxon>Micromonosporales</taxon>
        <taxon>Micromonosporaceae</taxon>
        <taxon>Paractinoplanes</taxon>
    </lineage>
</organism>
<dbReference type="NCBIfam" id="NF035939">
    <property type="entry name" value="TIM_EboE"/>
    <property type="match status" value="1"/>
</dbReference>
<keyword evidence="2" id="KW-1185">Reference proteome</keyword>
<sequence>MDLGRLGHLAYSTLVHPGDTWDEMRASLETYAPAVKQRVSPAEPYGVSLRLSGASARTLAGDPGERTRLRNWLAQHDMYVFTVNAFPYGPFKGRAVMADVYEPDWASEERVAYTNQVADILADITPASVSPSIQTAPLAFGANVRAEEDVTRITGNLLRAVAHLIDLEQRTHRRVKLALEPEPFCLLETTAETLDYFRRHVWSPEGIRTLCGLTGLPASEAAGLVRRHLGVVFDIGHQSVEFEDIAAALRSLRDAGLPVFKLQAAAALRVPEVTEDAVAALGAFTDTIYLSQTTEARDGRLTKMLNLADAIDAWRKDPTGTREWRTHFHVPIFLDDLGGFRTTRSGIEDALALHADVPLSDHLEIETYTWDVLPAHLKTGDITDYIVREWTWLRDCLDRSAAAHDHATGQGEVR</sequence>
<protein>
    <submittedName>
        <fullName evidence="1">Metabolite traffic protein EboE</fullName>
    </submittedName>
</protein>
<name>A0ABW6WDD0_9ACTN</name>